<dbReference type="Proteomes" id="UP001161065">
    <property type="component" value="Unassembled WGS sequence"/>
</dbReference>
<dbReference type="InterPro" id="IPR011051">
    <property type="entry name" value="RmlC_Cupin_sf"/>
</dbReference>
<evidence type="ECO:0000256" key="2">
    <source>
        <dbReference type="ARBA" id="ARBA00023125"/>
    </source>
</evidence>
<dbReference type="PROSITE" id="PS01124">
    <property type="entry name" value="HTH_ARAC_FAMILY_2"/>
    <property type="match status" value="1"/>
</dbReference>
<organism evidence="5 6">
    <name type="scientific">Comamonas thiooxydans</name>
    <dbReference type="NCBI Taxonomy" id="363952"/>
    <lineage>
        <taxon>Bacteria</taxon>
        <taxon>Pseudomonadati</taxon>
        <taxon>Pseudomonadota</taxon>
        <taxon>Betaproteobacteria</taxon>
        <taxon>Burkholderiales</taxon>
        <taxon>Comamonadaceae</taxon>
        <taxon>Comamonas</taxon>
    </lineage>
</organism>
<protein>
    <submittedName>
        <fullName evidence="5">Helix-turn-helix domain-containing protein</fullName>
    </submittedName>
</protein>
<dbReference type="InterPro" id="IPR009057">
    <property type="entry name" value="Homeodomain-like_sf"/>
</dbReference>
<evidence type="ECO:0000256" key="3">
    <source>
        <dbReference type="ARBA" id="ARBA00023159"/>
    </source>
</evidence>
<name>A0A7V8RNI6_9BURK</name>
<dbReference type="GO" id="GO:0043565">
    <property type="term" value="F:sequence-specific DNA binding"/>
    <property type="evidence" value="ECO:0007669"/>
    <property type="project" value="InterPro"/>
</dbReference>
<dbReference type="EMBL" id="JAOCEK010000037">
    <property type="protein sequence ID" value="MDH1337372.1"/>
    <property type="molecule type" value="Genomic_DNA"/>
</dbReference>
<dbReference type="CDD" id="cd06999">
    <property type="entry name" value="cupin_HpaA-like_N"/>
    <property type="match status" value="1"/>
</dbReference>
<dbReference type="InterPro" id="IPR018060">
    <property type="entry name" value="HTH_AraC"/>
</dbReference>
<evidence type="ECO:0000256" key="1">
    <source>
        <dbReference type="ARBA" id="ARBA00023015"/>
    </source>
</evidence>
<dbReference type="Gene3D" id="1.10.10.60">
    <property type="entry name" value="Homeodomain-like"/>
    <property type="match status" value="1"/>
</dbReference>
<evidence type="ECO:0000313" key="5">
    <source>
        <dbReference type="EMBL" id="MDH1337372.1"/>
    </source>
</evidence>
<dbReference type="Pfam" id="PF02311">
    <property type="entry name" value="AraC_binding"/>
    <property type="match status" value="1"/>
</dbReference>
<gene>
    <name evidence="5" type="ORF">N5D63_24860</name>
</gene>
<evidence type="ECO:0000313" key="6">
    <source>
        <dbReference type="Proteomes" id="UP001161065"/>
    </source>
</evidence>
<comment type="caution">
    <text evidence="5">The sequence shown here is derived from an EMBL/GenBank/DDBJ whole genome shotgun (WGS) entry which is preliminary data.</text>
</comment>
<reference evidence="5" key="1">
    <citation type="submission" date="2022-09" db="EMBL/GenBank/DDBJ databases">
        <title>Intensive care unit water sources are persistently colonized with multi-drug resistant bacteria and are the site of extensive horizontal gene transfer of antibiotic resistance genes.</title>
        <authorList>
            <person name="Diorio-Toth L."/>
        </authorList>
    </citation>
    <scope>NUCLEOTIDE SEQUENCE</scope>
    <source>
        <strain evidence="5">GD03832</strain>
    </source>
</reference>
<dbReference type="SUPFAM" id="SSF51182">
    <property type="entry name" value="RmlC-like cupins"/>
    <property type="match status" value="1"/>
</dbReference>
<dbReference type="GO" id="GO:0003700">
    <property type="term" value="F:DNA-binding transcription factor activity"/>
    <property type="evidence" value="ECO:0007669"/>
    <property type="project" value="InterPro"/>
</dbReference>
<dbReference type="PANTHER" id="PTHR43280">
    <property type="entry name" value="ARAC-FAMILY TRANSCRIPTIONAL REGULATOR"/>
    <property type="match status" value="1"/>
</dbReference>
<dbReference type="InterPro" id="IPR020449">
    <property type="entry name" value="Tscrpt_reg_AraC-type_HTH"/>
</dbReference>
<dbReference type="PRINTS" id="PR00032">
    <property type="entry name" value="HTHARAC"/>
</dbReference>
<dbReference type="InterPro" id="IPR003313">
    <property type="entry name" value="AraC-bd"/>
</dbReference>
<dbReference type="Gene3D" id="2.60.120.10">
    <property type="entry name" value="Jelly Rolls"/>
    <property type="match status" value="1"/>
</dbReference>
<dbReference type="AlphaFoldDB" id="A0A7V8RNI6"/>
<dbReference type="SMART" id="SM00342">
    <property type="entry name" value="HTH_ARAC"/>
    <property type="match status" value="1"/>
</dbReference>
<accession>A0A7V8RNI6</accession>
<dbReference type="SUPFAM" id="SSF46689">
    <property type="entry name" value="Homeodomain-like"/>
    <property type="match status" value="1"/>
</dbReference>
<keyword evidence="1" id="KW-0805">Transcription regulation</keyword>
<keyword evidence="3" id="KW-0010">Activator</keyword>
<dbReference type="Pfam" id="PF12833">
    <property type="entry name" value="HTH_18"/>
    <property type="match status" value="1"/>
</dbReference>
<proteinExistence type="predicted"/>
<dbReference type="InterPro" id="IPR047264">
    <property type="entry name" value="Cupin_HpaA-like_N"/>
</dbReference>
<dbReference type="PANTHER" id="PTHR43280:SF32">
    <property type="entry name" value="TRANSCRIPTIONAL REGULATORY PROTEIN"/>
    <property type="match status" value="1"/>
</dbReference>
<keyword evidence="4" id="KW-0804">Transcription</keyword>
<sequence>MQRHPPSSNRTRRIPNYAMYGDNAPAGGSNMFNFEWIPERSPLYDWEIDPHEHQSLIQILLMTEGQGNALLDDARWHLRAPALVVVPAGRVHGFEFNPQVNGVVVTAAQKPLEAMARIVMPELLSTLRKPLAINLPEQGRYTAGLMPLYLSIEREWRLAATGQVAAGLSLITTLLVQVARLNETLEPAIWPALSRKTLQLEKLRNLIDEHIRHRWSVAQYAEQLGISPGQLSRLTRESLGKSSIDLINERVLIEAQRELIYTNASIKQIADGLGFEDESYFGRFFRKHLGVSPQAYRVQELERLSQD</sequence>
<dbReference type="RefSeq" id="WP_003063688.1">
    <property type="nucleotide sequence ID" value="NZ_ADVQ01000030.1"/>
</dbReference>
<evidence type="ECO:0000256" key="4">
    <source>
        <dbReference type="ARBA" id="ARBA00023163"/>
    </source>
</evidence>
<dbReference type="InterPro" id="IPR014710">
    <property type="entry name" value="RmlC-like_jellyroll"/>
</dbReference>
<keyword evidence="2" id="KW-0238">DNA-binding</keyword>